<comment type="caution">
    <text evidence="2">The sequence shown here is derived from an EMBL/GenBank/DDBJ whole genome shotgun (WGS) entry which is preliminary data.</text>
</comment>
<evidence type="ECO:0000313" key="3">
    <source>
        <dbReference type="Proteomes" id="UP000823775"/>
    </source>
</evidence>
<sequence>CLGVDPRSLKAKLLYVDKKVVGRQVPRAVICRRGSHGKGDQISVRKDDSNHDPLKRTTSCGEARWIEVQKVQGKQSITSSMTHWSLERLILFVCGLISRYDWDSA</sequence>
<reference evidence="2 3" key="1">
    <citation type="journal article" date="2021" name="BMC Genomics">
        <title>Datura genome reveals duplications of psychoactive alkaloid biosynthetic genes and high mutation rate following tissue culture.</title>
        <authorList>
            <person name="Rajewski A."/>
            <person name="Carter-House D."/>
            <person name="Stajich J."/>
            <person name="Litt A."/>
        </authorList>
    </citation>
    <scope>NUCLEOTIDE SEQUENCE [LARGE SCALE GENOMIC DNA]</scope>
    <source>
        <strain evidence="2">AR-01</strain>
    </source>
</reference>
<feature type="compositionally biased region" description="Basic and acidic residues" evidence="1">
    <location>
        <begin position="37"/>
        <end position="55"/>
    </location>
</feature>
<accession>A0ABS8VL93</accession>
<organism evidence="2 3">
    <name type="scientific">Datura stramonium</name>
    <name type="common">Jimsonweed</name>
    <name type="synonym">Common thornapple</name>
    <dbReference type="NCBI Taxonomy" id="4076"/>
    <lineage>
        <taxon>Eukaryota</taxon>
        <taxon>Viridiplantae</taxon>
        <taxon>Streptophyta</taxon>
        <taxon>Embryophyta</taxon>
        <taxon>Tracheophyta</taxon>
        <taxon>Spermatophyta</taxon>
        <taxon>Magnoliopsida</taxon>
        <taxon>eudicotyledons</taxon>
        <taxon>Gunneridae</taxon>
        <taxon>Pentapetalae</taxon>
        <taxon>asterids</taxon>
        <taxon>lamiids</taxon>
        <taxon>Solanales</taxon>
        <taxon>Solanaceae</taxon>
        <taxon>Solanoideae</taxon>
        <taxon>Datureae</taxon>
        <taxon>Datura</taxon>
    </lineage>
</organism>
<keyword evidence="3" id="KW-1185">Reference proteome</keyword>
<dbReference type="Proteomes" id="UP000823775">
    <property type="component" value="Unassembled WGS sequence"/>
</dbReference>
<protein>
    <submittedName>
        <fullName evidence="2">Uncharacterized protein</fullName>
    </submittedName>
</protein>
<gene>
    <name evidence="2" type="ORF">HAX54_039417</name>
</gene>
<proteinExistence type="predicted"/>
<feature type="region of interest" description="Disordered" evidence="1">
    <location>
        <begin position="35"/>
        <end position="56"/>
    </location>
</feature>
<evidence type="ECO:0000313" key="2">
    <source>
        <dbReference type="EMBL" id="MCE0481571.1"/>
    </source>
</evidence>
<evidence type="ECO:0000256" key="1">
    <source>
        <dbReference type="SAM" id="MobiDB-lite"/>
    </source>
</evidence>
<dbReference type="EMBL" id="JACEIK010005466">
    <property type="protein sequence ID" value="MCE0481571.1"/>
    <property type="molecule type" value="Genomic_DNA"/>
</dbReference>
<name>A0ABS8VL93_DATST</name>
<feature type="non-terminal residue" evidence="2">
    <location>
        <position position="1"/>
    </location>
</feature>